<dbReference type="NCBIfam" id="NF003269">
    <property type="entry name" value="PRK04243.1"/>
    <property type="match status" value="1"/>
</dbReference>
<dbReference type="InterPro" id="IPR012678">
    <property type="entry name" value="Ribosomal_uL23/eL15/eS24_sf"/>
</dbReference>
<gene>
    <name evidence="5" type="ORF">TL16_g04874</name>
</gene>
<dbReference type="SMART" id="SM01384">
    <property type="entry name" value="Ribosomal_L15e"/>
    <property type="match status" value="1"/>
</dbReference>
<proteinExistence type="inferred from homology"/>
<evidence type="ECO:0000256" key="1">
    <source>
        <dbReference type="ARBA" id="ARBA00006857"/>
    </source>
</evidence>
<dbReference type="InterPro" id="IPR024794">
    <property type="entry name" value="Rbsml_eL15_core_dom_sf"/>
</dbReference>
<feature type="non-terminal residue" evidence="5">
    <location>
        <position position="1"/>
    </location>
</feature>
<dbReference type="SUPFAM" id="SSF54189">
    <property type="entry name" value="Ribosomal proteins S24e, L23 and L15e"/>
    <property type="match status" value="1"/>
</dbReference>
<feature type="non-terminal residue" evidence="5">
    <location>
        <position position="205"/>
    </location>
</feature>
<dbReference type="Proteomes" id="UP001162640">
    <property type="component" value="Unassembled WGS sequence"/>
</dbReference>
<protein>
    <recommendedName>
        <fullName evidence="4">Ribosomal protein L15</fullName>
    </recommendedName>
</protein>
<dbReference type="FunFam" id="3.40.1120.10:FF:000001">
    <property type="entry name" value="Ribosomal protein L15"/>
    <property type="match status" value="1"/>
</dbReference>
<dbReference type="PANTHER" id="PTHR11847:SF4">
    <property type="entry name" value="LARGE RIBOSOMAL SUBUNIT PROTEIN EL15"/>
    <property type="match status" value="1"/>
</dbReference>
<evidence type="ECO:0000256" key="4">
    <source>
        <dbReference type="RuleBase" id="RU000663"/>
    </source>
</evidence>
<dbReference type="GO" id="GO:0002181">
    <property type="term" value="P:cytoplasmic translation"/>
    <property type="evidence" value="ECO:0007669"/>
    <property type="project" value="TreeGrafter"/>
</dbReference>
<keyword evidence="2 4" id="KW-0689">Ribosomal protein</keyword>
<reference evidence="6" key="1">
    <citation type="journal article" date="2023" name="Commun. Biol.">
        <title>Genome analysis of Parmales, the sister group of diatoms, reveals the evolutionary specialization of diatoms from phago-mixotrophs to photoautotrophs.</title>
        <authorList>
            <person name="Ban H."/>
            <person name="Sato S."/>
            <person name="Yoshikawa S."/>
            <person name="Yamada K."/>
            <person name="Nakamura Y."/>
            <person name="Ichinomiya M."/>
            <person name="Sato N."/>
            <person name="Blanc-Mathieu R."/>
            <person name="Endo H."/>
            <person name="Kuwata A."/>
            <person name="Ogata H."/>
        </authorList>
    </citation>
    <scope>NUCLEOTIDE SEQUENCE [LARGE SCALE GENOMIC DNA]</scope>
</reference>
<evidence type="ECO:0000256" key="2">
    <source>
        <dbReference type="ARBA" id="ARBA00022980"/>
    </source>
</evidence>
<evidence type="ECO:0000313" key="6">
    <source>
        <dbReference type="Proteomes" id="UP001162640"/>
    </source>
</evidence>
<accession>A0A9W7ADZ1</accession>
<dbReference type="GO" id="GO:0003735">
    <property type="term" value="F:structural constituent of ribosome"/>
    <property type="evidence" value="ECO:0007669"/>
    <property type="project" value="InterPro"/>
</dbReference>
<evidence type="ECO:0000256" key="3">
    <source>
        <dbReference type="ARBA" id="ARBA00023274"/>
    </source>
</evidence>
<name>A0A9W7ADZ1_9STRA</name>
<dbReference type="GO" id="GO:0022625">
    <property type="term" value="C:cytosolic large ribosomal subunit"/>
    <property type="evidence" value="ECO:0007669"/>
    <property type="project" value="TreeGrafter"/>
</dbReference>
<comment type="similarity">
    <text evidence="1 4">Belongs to the eukaryotic ribosomal protein eL15 family.</text>
</comment>
<comment type="caution">
    <text evidence="5">The sequence shown here is derived from an EMBL/GenBank/DDBJ whole genome shotgun (WGS) entry which is preliminary data.</text>
</comment>
<dbReference type="InterPro" id="IPR000439">
    <property type="entry name" value="Ribosomal_eL15"/>
</dbReference>
<dbReference type="AlphaFoldDB" id="A0A9W7ADZ1"/>
<dbReference type="EMBL" id="BLQM01000138">
    <property type="protein sequence ID" value="GMH68205.1"/>
    <property type="molecule type" value="Genomic_DNA"/>
</dbReference>
<evidence type="ECO:0000313" key="5">
    <source>
        <dbReference type="EMBL" id="GMH68205.1"/>
    </source>
</evidence>
<sequence>MGCYKYMEEVWRKKQSDVLRFLMRVRAWEYRQGNKLARCNRPTRTDKAHRLGYKAKQGYVIVRSAVRRGGRKRQNPRGAVLGKPKHQGINQLKFERNLQSVAEEKAGRKWSNMRVLNSYWVNQDATMKYYEVIMVDPNHQKIRNDPRINWIVAPVHKHREMRGLTSAGRKSRGFRKSGHRRNGAIGGSYRAAWLRRNVLKLKRYR</sequence>
<keyword evidence="3 4" id="KW-0687">Ribonucleoprotein</keyword>
<dbReference type="Pfam" id="PF00827">
    <property type="entry name" value="Ribosomal_L15e"/>
    <property type="match status" value="1"/>
</dbReference>
<dbReference type="PANTHER" id="PTHR11847">
    <property type="entry name" value="RIBOSOMAL PROTEIN L15"/>
    <property type="match status" value="1"/>
</dbReference>
<dbReference type="Gene3D" id="3.40.1120.10">
    <property type="entry name" value="Ribosomal protein l15e"/>
    <property type="match status" value="1"/>
</dbReference>
<organism evidence="5 6">
    <name type="scientific">Triparma laevis f. inornata</name>
    <dbReference type="NCBI Taxonomy" id="1714386"/>
    <lineage>
        <taxon>Eukaryota</taxon>
        <taxon>Sar</taxon>
        <taxon>Stramenopiles</taxon>
        <taxon>Ochrophyta</taxon>
        <taxon>Bolidophyceae</taxon>
        <taxon>Parmales</taxon>
        <taxon>Triparmaceae</taxon>
        <taxon>Triparma</taxon>
    </lineage>
</organism>
<dbReference type="GO" id="GO:0003723">
    <property type="term" value="F:RNA binding"/>
    <property type="evidence" value="ECO:0007669"/>
    <property type="project" value="TreeGrafter"/>
</dbReference>